<keyword evidence="2" id="KW-1185">Reference proteome</keyword>
<dbReference type="SUPFAM" id="SSF52540">
    <property type="entry name" value="P-loop containing nucleoside triphosphate hydrolases"/>
    <property type="match status" value="1"/>
</dbReference>
<proteinExistence type="predicted"/>
<evidence type="ECO:0000313" key="1">
    <source>
        <dbReference type="EMBL" id="PPR04115.1"/>
    </source>
</evidence>
<dbReference type="EMBL" id="NHYE01000672">
    <property type="protein sequence ID" value="PPR04115.1"/>
    <property type="molecule type" value="Genomic_DNA"/>
</dbReference>
<dbReference type="InterPro" id="IPR027417">
    <property type="entry name" value="P-loop_NTPase"/>
</dbReference>
<dbReference type="GO" id="GO:0003924">
    <property type="term" value="F:GTPase activity"/>
    <property type="evidence" value="ECO:0007669"/>
    <property type="project" value="InterPro"/>
</dbReference>
<accession>A0A409YM69</accession>
<dbReference type="OrthoDB" id="6060069at2759"/>
<comment type="caution">
    <text evidence="1">The sequence shown here is derived from an EMBL/GenBank/DDBJ whole genome shotgun (WGS) entry which is preliminary data.</text>
</comment>
<dbReference type="GO" id="GO:0005525">
    <property type="term" value="F:GTP binding"/>
    <property type="evidence" value="ECO:0007669"/>
    <property type="project" value="InterPro"/>
</dbReference>
<sequence length="180" mass="19920">METIDVALIGSRGVGYLHPHFDAKEQTFEESVDDALYQRVLDVNGSLVVMRIHDLQMRANGSVNWFRLEEADAVFFFYAADADDTFFDLLDQMNVILAHCKPGALRFLVGTRADNAVTVTSASGQQLANDIGAWFAMTSINSPLSIERVFFSAANTVIQRRSGVEEEDTAEVCKSDCVVM</sequence>
<dbReference type="Proteomes" id="UP000284706">
    <property type="component" value="Unassembled WGS sequence"/>
</dbReference>
<organism evidence="1 2">
    <name type="scientific">Gymnopilus dilepis</name>
    <dbReference type="NCBI Taxonomy" id="231916"/>
    <lineage>
        <taxon>Eukaryota</taxon>
        <taxon>Fungi</taxon>
        <taxon>Dikarya</taxon>
        <taxon>Basidiomycota</taxon>
        <taxon>Agaricomycotina</taxon>
        <taxon>Agaricomycetes</taxon>
        <taxon>Agaricomycetidae</taxon>
        <taxon>Agaricales</taxon>
        <taxon>Agaricineae</taxon>
        <taxon>Hymenogastraceae</taxon>
        <taxon>Gymnopilus</taxon>
    </lineage>
</organism>
<gene>
    <name evidence="1" type="ORF">CVT26_001360</name>
</gene>
<dbReference type="InParanoid" id="A0A409YM69"/>
<name>A0A409YM69_9AGAR</name>
<dbReference type="Gene3D" id="3.40.50.300">
    <property type="entry name" value="P-loop containing nucleotide triphosphate hydrolases"/>
    <property type="match status" value="1"/>
</dbReference>
<dbReference type="InterPro" id="IPR001806">
    <property type="entry name" value="Small_GTPase"/>
</dbReference>
<dbReference type="Pfam" id="PF00071">
    <property type="entry name" value="Ras"/>
    <property type="match status" value="1"/>
</dbReference>
<protein>
    <submittedName>
        <fullName evidence="1">Uncharacterized protein</fullName>
    </submittedName>
</protein>
<dbReference type="AlphaFoldDB" id="A0A409YM69"/>
<reference evidence="1 2" key="1">
    <citation type="journal article" date="2018" name="Evol. Lett.">
        <title>Horizontal gene cluster transfer increased hallucinogenic mushroom diversity.</title>
        <authorList>
            <person name="Reynolds H.T."/>
            <person name="Vijayakumar V."/>
            <person name="Gluck-Thaler E."/>
            <person name="Korotkin H.B."/>
            <person name="Matheny P.B."/>
            <person name="Slot J.C."/>
        </authorList>
    </citation>
    <scope>NUCLEOTIDE SEQUENCE [LARGE SCALE GENOMIC DNA]</scope>
    <source>
        <strain evidence="1 2">SRW20</strain>
    </source>
</reference>
<evidence type="ECO:0000313" key="2">
    <source>
        <dbReference type="Proteomes" id="UP000284706"/>
    </source>
</evidence>